<dbReference type="EMBL" id="QYUK01000019">
    <property type="protein sequence ID" value="RJF80244.1"/>
    <property type="molecule type" value="Genomic_DNA"/>
</dbReference>
<dbReference type="Proteomes" id="UP000284605">
    <property type="component" value="Unassembled WGS sequence"/>
</dbReference>
<dbReference type="InterPro" id="IPR036271">
    <property type="entry name" value="Tet_transcr_reg_TetR-rel_C_sf"/>
</dbReference>
<organism evidence="6 9">
    <name type="scientific">Oleomonas cavernae</name>
    <dbReference type="NCBI Taxonomy" id="2320859"/>
    <lineage>
        <taxon>Bacteria</taxon>
        <taxon>Pseudomonadati</taxon>
        <taxon>Pseudomonadota</taxon>
        <taxon>Alphaproteobacteria</taxon>
        <taxon>Acetobacterales</taxon>
        <taxon>Acetobacteraceae</taxon>
        <taxon>Oleomonas</taxon>
    </lineage>
</organism>
<feature type="domain" description="HTH tetR-type" evidence="5">
    <location>
        <begin position="9"/>
        <end position="69"/>
    </location>
</feature>
<name>A0A418VTH5_9PROT</name>
<keyword evidence="2 4" id="KW-0238">DNA-binding</keyword>
<evidence type="ECO:0000259" key="5">
    <source>
        <dbReference type="PROSITE" id="PS50977"/>
    </source>
</evidence>
<dbReference type="AlphaFoldDB" id="A0A418VTH5"/>
<accession>A0A418VTH5</accession>
<dbReference type="GO" id="GO:0003677">
    <property type="term" value="F:DNA binding"/>
    <property type="evidence" value="ECO:0007669"/>
    <property type="project" value="UniProtKB-UniRule"/>
</dbReference>
<evidence type="ECO:0000256" key="4">
    <source>
        <dbReference type="PROSITE-ProRule" id="PRU00335"/>
    </source>
</evidence>
<feature type="DNA-binding region" description="H-T-H motif" evidence="4">
    <location>
        <begin position="32"/>
        <end position="51"/>
    </location>
</feature>
<dbReference type="PANTHER" id="PTHR47506:SF1">
    <property type="entry name" value="HTH-TYPE TRANSCRIPTIONAL REGULATOR YJDC"/>
    <property type="match status" value="1"/>
</dbReference>
<dbReference type="InterPro" id="IPR023772">
    <property type="entry name" value="DNA-bd_HTH_TetR-type_CS"/>
</dbReference>
<dbReference type="RefSeq" id="WP_119779983.1">
    <property type="nucleotide sequence ID" value="NZ_QYUK01000011.1"/>
</dbReference>
<reference evidence="6 9" key="1">
    <citation type="submission" date="2018-09" db="EMBL/GenBank/DDBJ databases">
        <authorList>
            <person name="Zhu H."/>
        </authorList>
    </citation>
    <scope>NUCLEOTIDE SEQUENCE [LARGE SCALE GENOMIC DNA]</scope>
    <source>
        <strain evidence="6 9">K1W22B-8</strain>
    </source>
</reference>
<dbReference type="Pfam" id="PF00440">
    <property type="entry name" value="TetR_N"/>
    <property type="match status" value="1"/>
</dbReference>
<keyword evidence="9" id="KW-1185">Reference proteome</keyword>
<dbReference type="InterPro" id="IPR001647">
    <property type="entry name" value="HTH_TetR"/>
</dbReference>
<evidence type="ECO:0000256" key="3">
    <source>
        <dbReference type="ARBA" id="ARBA00023163"/>
    </source>
</evidence>
<dbReference type="OrthoDB" id="9795242at2"/>
<dbReference type="Gene3D" id="1.10.10.60">
    <property type="entry name" value="Homeodomain-like"/>
    <property type="match status" value="1"/>
</dbReference>
<dbReference type="EMBL" id="QYUK01000019">
    <property type="protein sequence ID" value="RJF80246.1"/>
    <property type="molecule type" value="Genomic_DNA"/>
</dbReference>
<gene>
    <name evidence="8" type="ORF">D3874_19840</name>
    <name evidence="6" type="ORF">D3874_27530</name>
    <name evidence="7" type="ORF">D3874_27545</name>
</gene>
<dbReference type="Gene3D" id="1.10.357.10">
    <property type="entry name" value="Tetracycline Repressor, domain 2"/>
    <property type="match status" value="1"/>
</dbReference>
<dbReference type="SUPFAM" id="SSF48498">
    <property type="entry name" value="Tetracyclin repressor-like, C-terminal domain"/>
    <property type="match status" value="1"/>
</dbReference>
<dbReference type="InterPro" id="IPR011075">
    <property type="entry name" value="TetR_C"/>
</dbReference>
<keyword evidence="1" id="KW-0805">Transcription regulation</keyword>
<evidence type="ECO:0000313" key="8">
    <source>
        <dbReference type="EMBL" id="RJF88949.1"/>
    </source>
</evidence>
<evidence type="ECO:0000256" key="2">
    <source>
        <dbReference type="ARBA" id="ARBA00023125"/>
    </source>
</evidence>
<dbReference type="Pfam" id="PF16925">
    <property type="entry name" value="TetR_C_13"/>
    <property type="match status" value="1"/>
</dbReference>
<proteinExistence type="predicted"/>
<comment type="caution">
    <text evidence="6">The sequence shown here is derived from an EMBL/GenBank/DDBJ whole genome shotgun (WGS) entry which is preliminary data.</text>
</comment>
<dbReference type="EMBL" id="QYUK01000011">
    <property type="protein sequence ID" value="RJF88949.1"/>
    <property type="molecule type" value="Genomic_DNA"/>
</dbReference>
<evidence type="ECO:0000313" key="6">
    <source>
        <dbReference type="EMBL" id="RJF80244.1"/>
    </source>
</evidence>
<dbReference type="PROSITE" id="PS50977">
    <property type="entry name" value="HTH_TETR_2"/>
    <property type="match status" value="1"/>
</dbReference>
<evidence type="ECO:0000313" key="9">
    <source>
        <dbReference type="Proteomes" id="UP000284605"/>
    </source>
</evidence>
<dbReference type="PANTHER" id="PTHR47506">
    <property type="entry name" value="TRANSCRIPTIONAL REGULATORY PROTEIN"/>
    <property type="match status" value="1"/>
</dbReference>
<dbReference type="SUPFAM" id="SSF46689">
    <property type="entry name" value="Homeodomain-like"/>
    <property type="match status" value="1"/>
</dbReference>
<dbReference type="InterPro" id="IPR009057">
    <property type="entry name" value="Homeodomain-like_sf"/>
</dbReference>
<protein>
    <submittedName>
        <fullName evidence="6">TetR/AcrR family transcriptional regulator</fullName>
    </submittedName>
</protein>
<evidence type="ECO:0000256" key="1">
    <source>
        <dbReference type="ARBA" id="ARBA00023015"/>
    </source>
</evidence>
<sequence length="206" mass="22319">MAQRGRPRCFDRTQALQQAMEVFWARGYEGTSMAELTAAMGIASPSLYAAFGSKQQLFREATELYAQTEGSGTWATFDGHATAREAIAALLRTTAENVTAPGKPPGCFTIFAAANCAPENDEVRRDMAQRRLSVCDHVRLRLERAIAEGELPPGTNARSLTSYFMAVQQGMSIRARDGGSREELLDVARHAMAVWNGLTAPSATGT</sequence>
<keyword evidence="3" id="KW-0804">Transcription</keyword>
<dbReference type="PROSITE" id="PS01081">
    <property type="entry name" value="HTH_TETR_1"/>
    <property type="match status" value="1"/>
</dbReference>
<evidence type="ECO:0000313" key="7">
    <source>
        <dbReference type="EMBL" id="RJF80246.1"/>
    </source>
</evidence>